<dbReference type="EMBL" id="BKAU01000006">
    <property type="protein sequence ID" value="GEP98409.1"/>
    <property type="molecule type" value="Genomic_DNA"/>
</dbReference>
<evidence type="ECO:0000259" key="2">
    <source>
        <dbReference type="Pfam" id="PF00174"/>
    </source>
</evidence>
<dbReference type="InterPro" id="IPR000572">
    <property type="entry name" value="OxRdtase_Mopterin-bd_dom"/>
</dbReference>
<dbReference type="Pfam" id="PF00174">
    <property type="entry name" value="Oxidored_molyb"/>
    <property type="match status" value="1"/>
</dbReference>
<feature type="signal peptide" evidence="1">
    <location>
        <begin position="1"/>
        <end position="16"/>
    </location>
</feature>
<comment type="caution">
    <text evidence="3">The sequence shown here is derived from an EMBL/GenBank/DDBJ whole genome shotgun (WGS) entry which is preliminary data.</text>
</comment>
<feature type="chain" id="PRO_5022088544" description="Oxidoreductase molybdopterin-binding domain-containing protein" evidence="1">
    <location>
        <begin position="17"/>
        <end position="172"/>
    </location>
</feature>
<sequence length="172" mass="19492">MHFLSFFLLVSLAGQAIPPVTDTTEPVTDQVVVHGLIAHPFTITLDNIRHFKPQTYQNMNIVCSSGETKKVLRSFEGISLKYILDSAGITMPRPKERGKYYIAVRASDGYTTIYAWNDIYNNPTGDEVFLIFAENGRPIMEDGRFVMICRNDKITGPRHVKWVESIEVARLP</sequence>
<name>A0A512RRT7_9BACT</name>
<feature type="domain" description="Oxidoreductase molybdopterin-binding" evidence="2">
    <location>
        <begin position="26"/>
        <end position="169"/>
    </location>
</feature>
<gene>
    <name evidence="3" type="ORF">CCY01nite_46690</name>
</gene>
<evidence type="ECO:0000313" key="3">
    <source>
        <dbReference type="EMBL" id="GEP98409.1"/>
    </source>
</evidence>
<dbReference type="SUPFAM" id="SSF56524">
    <property type="entry name" value="Oxidoreductase molybdopterin-binding domain"/>
    <property type="match status" value="1"/>
</dbReference>
<protein>
    <recommendedName>
        <fullName evidence="2">Oxidoreductase molybdopterin-binding domain-containing protein</fullName>
    </recommendedName>
</protein>
<dbReference type="RefSeq" id="WP_146866941.1">
    <property type="nucleotide sequence ID" value="NZ_BKAU01000006.1"/>
</dbReference>
<accession>A0A512RRT7</accession>
<keyword evidence="1" id="KW-0732">Signal</keyword>
<dbReference type="AlphaFoldDB" id="A0A512RRT7"/>
<proteinExistence type="predicted"/>
<reference evidence="3 4" key="1">
    <citation type="submission" date="2019-07" db="EMBL/GenBank/DDBJ databases">
        <title>Whole genome shotgun sequence of Chitinophaga cymbidii NBRC 109752.</title>
        <authorList>
            <person name="Hosoyama A."/>
            <person name="Uohara A."/>
            <person name="Ohji S."/>
            <person name="Ichikawa N."/>
        </authorList>
    </citation>
    <scope>NUCLEOTIDE SEQUENCE [LARGE SCALE GENOMIC DNA]</scope>
    <source>
        <strain evidence="3 4">NBRC 109752</strain>
    </source>
</reference>
<dbReference type="Proteomes" id="UP000321436">
    <property type="component" value="Unassembled WGS sequence"/>
</dbReference>
<organism evidence="3 4">
    <name type="scientific">Chitinophaga cymbidii</name>
    <dbReference type="NCBI Taxonomy" id="1096750"/>
    <lineage>
        <taxon>Bacteria</taxon>
        <taxon>Pseudomonadati</taxon>
        <taxon>Bacteroidota</taxon>
        <taxon>Chitinophagia</taxon>
        <taxon>Chitinophagales</taxon>
        <taxon>Chitinophagaceae</taxon>
        <taxon>Chitinophaga</taxon>
    </lineage>
</organism>
<evidence type="ECO:0000256" key="1">
    <source>
        <dbReference type="SAM" id="SignalP"/>
    </source>
</evidence>
<dbReference type="OrthoDB" id="5366082at2"/>
<dbReference type="InterPro" id="IPR036374">
    <property type="entry name" value="OxRdtase_Mopterin-bd_sf"/>
</dbReference>
<evidence type="ECO:0000313" key="4">
    <source>
        <dbReference type="Proteomes" id="UP000321436"/>
    </source>
</evidence>
<keyword evidence="4" id="KW-1185">Reference proteome</keyword>
<dbReference type="Gene3D" id="3.90.420.10">
    <property type="entry name" value="Oxidoreductase, molybdopterin-binding domain"/>
    <property type="match status" value="1"/>
</dbReference>